<comment type="caution">
    <text evidence="10">The sequence shown here is derived from an EMBL/GenBank/DDBJ whole genome shotgun (WGS) entry which is preliminary data.</text>
</comment>
<comment type="similarity">
    <text evidence="9">Belongs to the class-I aminoacyl-tRNA synthetase family.</text>
</comment>
<evidence type="ECO:0000256" key="1">
    <source>
        <dbReference type="ARBA" id="ARBA00013160"/>
    </source>
</evidence>
<dbReference type="SUPFAM" id="SSF55174">
    <property type="entry name" value="Alpha-L RNA-binding motif"/>
    <property type="match status" value="1"/>
</dbReference>
<keyword evidence="3 9" id="KW-0547">Nucleotide-binding</keyword>
<keyword evidence="6 9" id="KW-0030">Aminoacyl-tRNA synthetase</keyword>
<dbReference type="FunFam" id="1.10.240.10:FF:000001">
    <property type="entry name" value="Tyrosine--tRNA ligase"/>
    <property type="match status" value="1"/>
</dbReference>
<dbReference type="Gene3D" id="1.10.240.10">
    <property type="entry name" value="Tyrosyl-Transfer RNA Synthetase"/>
    <property type="match status" value="1"/>
</dbReference>
<dbReference type="FunFam" id="3.40.50.620:FF:000107">
    <property type="entry name" value="Tyrosine--tRNA ligase"/>
    <property type="match status" value="1"/>
</dbReference>
<organism evidence="10 11">
    <name type="scientific">Coptotermes formosanus</name>
    <name type="common">Formosan subterranean termite</name>
    <dbReference type="NCBI Taxonomy" id="36987"/>
    <lineage>
        <taxon>Eukaryota</taxon>
        <taxon>Metazoa</taxon>
        <taxon>Ecdysozoa</taxon>
        <taxon>Arthropoda</taxon>
        <taxon>Hexapoda</taxon>
        <taxon>Insecta</taxon>
        <taxon>Pterygota</taxon>
        <taxon>Neoptera</taxon>
        <taxon>Polyneoptera</taxon>
        <taxon>Dictyoptera</taxon>
        <taxon>Blattodea</taxon>
        <taxon>Blattoidea</taxon>
        <taxon>Termitoidae</taxon>
        <taxon>Rhinotermitidae</taxon>
        <taxon>Coptotermes</taxon>
    </lineage>
</organism>
<dbReference type="InterPro" id="IPR002305">
    <property type="entry name" value="aa-tRNA-synth_Ic"/>
</dbReference>
<dbReference type="AlphaFoldDB" id="A0A6L2PEV5"/>
<dbReference type="FunCoup" id="A0A6L2PEV5">
    <property type="interactions" value="1576"/>
</dbReference>
<evidence type="ECO:0000313" key="11">
    <source>
        <dbReference type="Proteomes" id="UP000502823"/>
    </source>
</evidence>
<proteinExistence type="inferred from homology"/>
<dbReference type="PANTHER" id="PTHR11766:SF0">
    <property type="entry name" value="TYROSINE--TRNA LIGASE, MITOCHONDRIAL"/>
    <property type="match status" value="1"/>
</dbReference>
<dbReference type="InterPro" id="IPR036986">
    <property type="entry name" value="S4_RNA-bd_sf"/>
</dbReference>
<dbReference type="CDD" id="cd00805">
    <property type="entry name" value="TyrRS_core"/>
    <property type="match status" value="1"/>
</dbReference>
<dbReference type="InterPro" id="IPR014729">
    <property type="entry name" value="Rossmann-like_a/b/a_fold"/>
</dbReference>
<dbReference type="PANTHER" id="PTHR11766">
    <property type="entry name" value="TYROSYL-TRNA SYNTHETASE"/>
    <property type="match status" value="1"/>
</dbReference>
<sequence>MPFRRMWRASSLNGFVRLYSNRNILKLHERGMFEDIFPETSNHEVTDLLNARPQCVYAGFDPTASSLHLGNLLVLINLLHWQRGGHKVIALVGGATGRIGDPSGHTMDRPELESAIINANVCSIKENIQRVFSNHEQYLWDKHASTRTLTPAMIVDNLDWYSEQNVVEFLHCVGRHFRLGTMLSRHSVQSRLSSQVGMSFTEFCYQVFQAYDWLHLLQRFDCRFQVGGSDQMGNIVSGHDLISRVADTTVYGLTLPLVTTETGHKFGKSAGNAVWLNADKTSPFELYQFFVRCKDSEVERLLKLFTFESLSSIKNLMTKHQENPELRTAQKKLAEQVTLLVHGEEGLETALKATAALYDQTAESLMELTAEDISRIFEGAKVCDLLLLPGTTILDLALQAGCFTRDAVRIISAGGFYINYQRVSKIDEVLTEAAHILPNNVTLIRVGKWIL</sequence>
<dbReference type="SUPFAM" id="SSF52374">
    <property type="entry name" value="Nucleotidylyl transferase"/>
    <property type="match status" value="1"/>
</dbReference>
<dbReference type="PRINTS" id="PR01040">
    <property type="entry name" value="TRNASYNTHTYR"/>
</dbReference>
<evidence type="ECO:0000256" key="6">
    <source>
        <dbReference type="ARBA" id="ARBA00023146"/>
    </source>
</evidence>
<protein>
    <recommendedName>
        <fullName evidence="1 9">Tyrosine--tRNA ligase</fullName>
        <ecNumber evidence="1 9">6.1.1.1</ecNumber>
    </recommendedName>
    <alternativeName>
        <fullName evidence="7 9">Tyrosyl-tRNA synthetase</fullName>
    </alternativeName>
</protein>
<dbReference type="GO" id="GO:0004831">
    <property type="term" value="F:tyrosine-tRNA ligase activity"/>
    <property type="evidence" value="ECO:0007669"/>
    <property type="project" value="UniProtKB-EC"/>
</dbReference>
<evidence type="ECO:0000313" key="10">
    <source>
        <dbReference type="EMBL" id="GFG28918.1"/>
    </source>
</evidence>
<dbReference type="GO" id="GO:0005829">
    <property type="term" value="C:cytosol"/>
    <property type="evidence" value="ECO:0007669"/>
    <property type="project" value="TreeGrafter"/>
</dbReference>
<dbReference type="GO" id="GO:0005524">
    <property type="term" value="F:ATP binding"/>
    <property type="evidence" value="ECO:0007669"/>
    <property type="project" value="UniProtKB-KW"/>
</dbReference>
<dbReference type="GO" id="GO:0006437">
    <property type="term" value="P:tyrosyl-tRNA aminoacylation"/>
    <property type="evidence" value="ECO:0007669"/>
    <property type="project" value="InterPro"/>
</dbReference>
<dbReference type="InParanoid" id="A0A6L2PEV5"/>
<dbReference type="EMBL" id="BLKM01000100">
    <property type="protein sequence ID" value="GFG28918.1"/>
    <property type="molecule type" value="Genomic_DNA"/>
</dbReference>
<dbReference type="OrthoDB" id="337870at2759"/>
<reference evidence="11" key="1">
    <citation type="submission" date="2020-01" db="EMBL/GenBank/DDBJ databases">
        <title>Draft genome sequence of the Termite Coptotermes fromosanus.</title>
        <authorList>
            <person name="Itakura S."/>
            <person name="Yosikawa Y."/>
            <person name="Umezawa K."/>
        </authorList>
    </citation>
    <scope>NUCLEOTIDE SEQUENCE [LARGE SCALE GENOMIC DNA]</scope>
</reference>
<keyword evidence="11" id="KW-1185">Reference proteome</keyword>
<accession>A0A6L2PEV5</accession>
<evidence type="ECO:0000256" key="3">
    <source>
        <dbReference type="ARBA" id="ARBA00022741"/>
    </source>
</evidence>
<dbReference type="GO" id="GO:0003723">
    <property type="term" value="F:RNA binding"/>
    <property type="evidence" value="ECO:0007669"/>
    <property type="project" value="InterPro"/>
</dbReference>
<evidence type="ECO:0000256" key="5">
    <source>
        <dbReference type="ARBA" id="ARBA00022917"/>
    </source>
</evidence>
<comment type="catalytic activity">
    <reaction evidence="8 9">
        <text>tRNA(Tyr) + L-tyrosine + ATP = L-tyrosyl-tRNA(Tyr) + AMP + diphosphate + H(+)</text>
        <dbReference type="Rhea" id="RHEA:10220"/>
        <dbReference type="Rhea" id="RHEA-COMP:9706"/>
        <dbReference type="Rhea" id="RHEA-COMP:9707"/>
        <dbReference type="ChEBI" id="CHEBI:15378"/>
        <dbReference type="ChEBI" id="CHEBI:30616"/>
        <dbReference type="ChEBI" id="CHEBI:33019"/>
        <dbReference type="ChEBI" id="CHEBI:58315"/>
        <dbReference type="ChEBI" id="CHEBI:78442"/>
        <dbReference type="ChEBI" id="CHEBI:78536"/>
        <dbReference type="ChEBI" id="CHEBI:456215"/>
        <dbReference type="EC" id="6.1.1.1"/>
    </reaction>
</comment>
<evidence type="ECO:0000256" key="2">
    <source>
        <dbReference type="ARBA" id="ARBA00022598"/>
    </source>
</evidence>
<evidence type="ECO:0000256" key="7">
    <source>
        <dbReference type="ARBA" id="ARBA00033323"/>
    </source>
</evidence>
<name>A0A6L2PEV5_COPFO</name>
<dbReference type="NCBIfam" id="TIGR00234">
    <property type="entry name" value="tyrS"/>
    <property type="match status" value="1"/>
</dbReference>
<gene>
    <name evidence="10" type="ORF">Cfor_12262</name>
</gene>
<evidence type="ECO:0000256" key="9">
    <source>
        <dbReference type="RuleBase" id="RU361234"/>
    </source>
</evidence>
<dbReference type="Proteomes" id="UP000502823">
    <property type="component" value="Unassembled WGS sequence"/>
</dbReference>
<dbReference type="InterPro" id="IPR024088">
    <property type="entry name" value="Tyr-tRNA-ligase_bac-type"/>
</dbReference>
<evidence type="ECO:0000256" key="8">
    <source>
        <dbReference type="ARBA" id="ARBA00048248"/>
    </source>
</evidence>
<dbReference type="GO" id="GO:0005739">
    <property type="term" value="C:mitochondrion"/>
    <property type="evidence" value="ECO:0007669"/>
    <property type="project" value="TreeGrafter"/>
</dbReference>
<dbReference type="Pfam" id="PF00579">
    <property type="entry name" value="tRNA-synt_1b"/>
    <property type="match status" value="1"/>
</dbReference>
<dbReference type="Gene3D" id="3.10.290.10">
    <property type="entry name" value="RNA-binding S4 domain"/>
    <property type="match status" value="1"/>
</dbReference>
<keyword evidence="2 9" id="KW-0436">Ligase</keyword>
<keyword evidence="4 9" id="KW-0067">ATP-binding</keyword>
<dbReference type="EC" id="6.1.1.1" evidence="1 9"/>
<evidence type="ECO:0000256" key="4">
    <source>
        <dbReference type="ARBA" id="ARBA00022840"/>
    </source>
</evidence>
<keyword evidence="5 9" id="KW-0648">Protein biosynthesis</keyword>
<dbReference type="InterPro" id="IPR002307">
    <property type="entry name" value="Tyr-tRNA-ligase"/>
</dbReference>
<dbReference type="Gene3D" id="3.40.50.620">
    <property type="entry name" value="HUPs"/>
    <property type="match status" value="1"/>
</dbReference>